<proteinExistence type="predicted"/>
<dbReference type="EMBL" id="QYUQ01000002">
    <property type="protein sequence ID" value="RJG02772.1"/>
    <property type="molecule type" value="Genomic_DNA"/>
</dbReference>
<accession>A0A3A3G886</accession>
<comment type="caution">
    <text evidence="1">The sequence shown here is derived from an EMBL/GenBank/DDBJ whole genome shotgun (WGS) entry which is preliminary data.</text>
</comment>
<sequence>MARILSCYFLDDPLSDDERRLVEQALLGPWAKFRTSATALAEKRVPVVLPLPDASGSFGASPEQRAGRVRGNLRHAGIVGDAGRQVVWVMPRDSEWDAIFQFAIREETGFAPYVLQRWFRHGEEIVRGPARLVNTQMLIEGLEAE</sequence>
<keyword evidence="2" id="KW-1185">Reference proteome</keyword>
<name>A0A3A3G886_9BURK</name>
<dbReference type="RefSeq" id="WP_119786273.1">
    <property type="nucleotide sequence ID" value="NZ_QYUQ01000002.1"/>
</dbReference>
<reference evidence="2" key="1">
    <citation type="submission" date="2018-09" db="EMBL/GenBank/DDBJ databases">
        <authorList>
            <person name="Zhu H."/>
        </authorList>
    </citation>
    <scope>NUCLEOTIDE SEQUENCE [LARGE SCALE GENOMIC DNA]</scope>
    <source>
        <strain evidence="2">K1S02-23</strain>
    </source>
</reference>
<gene>
    <name evidence="1" type="ORF">D3878_15275</name>
</gene>
<dbReference type="Proteomes" id="UP000266327">
    <property type="component" value="Unassembled WGS sequence"/>
</dbReference>
<organism evidence="1 2">
    <name type="scientific">Noviherbaspirillum sedimenti</name>
    <dbReference type="NCBI Taxonomy" id="2320865"/>
    <lineage>
        <taxon>Bacteria</taxon>
        <taxon>Pseudomonadati</taxon>
        <taxon>Pseudomonadota</taxon>
        <taxon>Betaproteobacteria</taxon>
        <taxon>Burkholderiales</taxon>
        <taxon>Oxalobacteraceae</taxon>
        <taxon>Noviherbaspirillum</taxon>
    </lineage>
</organism>
<evidence type="ECO:0000313" key="2">
    <source>
        <dbReference type="Proteomes" id="UP000266327"/>
    </source>
</evidence>
<evidence type="ECO:0000313" key="1">
    <source>
        <dbReference type="EMBL" id="RJG02772.1"/>
    </source>
</evidence>
<dbReference type="OrthoDB" id="8719097at2"/>
<dbReference type="AlphaFoldDB" id="A0A3A3G886"/>
<protein>
    <submittedName>
        <fullName evidence="1">Uncharacterized protein</fullName>
    </submittedName>
</protein>